<organism evidence="3">
    <name type="scientific">uncultured Caudovirales phage</name>
    <dbReference type="NCBI Taxonomy" id="2100421"/>
    <lineage>
        <taxon>Viruses</taxon>
        <taxon>Duplodnaviria</taxon>
        <taxon>Heunggongvirae</taxon>
        <taxon>Uroviricota</taxon>
        <taxon>Caudoviricetes</taxon>
        <taxon>Peduoviridae</taxon>
        <taxon>Maltschvirus</taxon>
        <taxon>Maltschvirus maltsch</taxon>
    </lineage>
</organism>
<evidence type="ECO:0000313" key="5">
    <source>
        <dbReference type="EMBL" id="CAB4199946.1"/>
    </source>
</evidence>
<dbReference type="EMBL" id="LR796264">
    <property type="protein sequence ID" value="CAB4132649.1"/>
    <property type="molecule type" value="Genomic_DNA"/>
</dbReference>
<evidence type="ECO:0000313" key="2">
    <source>
        <dbReference type="EMBL" id="CAB4127103.1"/>
    </source>
</evidence>
<reference evidence="3" key="1">
    <citation type="submission" date="2020-04" db="EMBL/GenBank/DDBJ databases">
        <authorList>
            <person name="Chiriac C."/>
            <person name="Salcher M."/>
            <person name="Ghai R."/>
            <person name="Kavagutti S V."/>
        </authorList>
    </citation>
    <scope>NUCLEOTIDE SEQUENCE</scope>
</reference>
<name>A0A6J5LLP7_9CAUD</name>
<evidence type="ECO:0000313" key="4">
    <source>
        <dbReference type="EMBL" id="CAB4146539.1"/>
    </source>
</evidence>
<gene>
    <name evidence="5" type="ORF">UFOVP1357_21</name>
    <name evidence="1" type="ORF">UFOVP18_52</name>
    <name evidence="3" type="ORF">UFOVP258_45</name>
    <name evidence="4" type="ORF">UFOVP502_37</name>
    <name evidence="2" type="ORF">UFOVP82_54</name>
</gene>
<evidence type="ECO:0000313" key="3">
    <source>
        <dbReference type="EMBL" id="CAB4132649.1"/>
    </source>
</evidence>
<proteinExistence type="predicted"/>
<dbReference type="EMBL" id="LR796468">
    <property type="protein sequence ID" value="CAB4146539.1"/>
    <property type="molecule type" value="Genomic_DNA"/>
</dbReference>
<dbReference type="EMBL" id="LR796149">
    <property type="protein sequence ID" value="CAB4121682.1"/>
    <property type="molecule type" value="Genomic_DNA"/>
</dbReference>
<evidence type="ECO:0000313" key="1">
    <source>
        <dbReference type="EMBL" id="CAB4121682.1"/>
    </source>
</evidence>
<protein>
    <submittedName>
        <fullName evidence="3">Uncharacterized protein</fullName>
    </submittedName>
</protein>
<dbReference type="EMBL" id="LR796201">
    <property type="protein sequence ID" value="CAB4127103.1"/>
    <property type="molecule type" value="Genomic_DNA"/>
</dbReference>
<accession>A0A6J5LLP7</accession>
<sequence>MAYTNRVAWENLRSLDASTLTSSYQAVGVPLLFPSYILKMVNTSTSNVLISIDGTNNVDVCPGGGFWLYDEYKSMGREFVSAHSKIFVKLETGAAASAGFIYVVSQYLVAG</sequence>
<dbReference type="EMBL" id="LR797304">
    <property type="protein sequence ID" value="CAB4199946.1"/>
    <property type="molecule type" value="Genomic_DNA"/>
</dbReference>